<feature type="region of interest" description="Disordered" evidence="1">
    <location>
        <begin position="489"/>
        <end position="518"/>
    </location>
</feature>
<organism evidence="3 4">
    <name type="scientific">Rhizoctonia solani</name>
    <dbReference type="NCBI Taxonomy" id="456999"/>
    <lineage>
        <taxon>Eukaryota</taxon>
        <taxon>Fungi</taxon>
        <taxon>Dikarya</taxon>
        <taxon>Basidiomycota</taxon>
        <taxon>Agaricomycotina</taxon>
        <taxon>Agaricomycetes</taxon>
        <taxon>Cantharellales</taxon>
        <taxon>Ceratobasidiaceae</taxon>
        <taxon>Rhizoctonia</taxon>
    </lineage>
</organism>
<comment type="caution">
    <text evidence="3">The sequence shown here is derived from an EMBL/GenBank/DDBJ whole genome shotgun (WGS) entry which is preliminary data.</text>
</comment>
<dbReference type="AlphaFoldDB" id="A0A8H3DU54"/>
<accession>A0A8H3DU54</accession>
<gene>
    <name evidence="3" type="ORF">RDB_LOCUS8061</name>
</gene>
<dbReference type="Gene3D" id="3.40.50.1460">
    <property type="match status" value="1"/>
</dbReference>
<keyword evidence="2" id="KW-0812">Transmembrane</keyword>
<feature type="region of interest" description="Disordered" evidence="1">
    <location>
        <begin position="72"/>
        <end position="104"/>
    </location>
</feature>
<evidence type="ECO:0000313" key="4">
    <source>
        <dbReference type="Proteomes" id="UP000663827"/>
    </source>
</evidence>
<evidence type="ECO:0000256" key="1">
    <source>
        <dbReference type="SAM" id="MobiDB-lite"/>
    </source>
</evidence>
<sequence>MERDYYPGLSAFNVWVGCLFGVALVAFVLRPKLRHSQEPGQPSVASGCNCHLMGRTAPVASGQLNYPAASSEEITFSSSAPEATSRTRGQRGRQFPSQGLNIPPLNKPFLSTALQAYLHLQSPENESKQRHFLDPTVKVPAGLKRVKIRSKDRFIPYSDIRRRHRGSTLGAVQARQSERKSPLEIALFGKLDLQPDTIIWFILIVAVDDPGRDLQDPKHDLEFWRKMLNDPALDSEFIYFIELAGKDATPETIKDGFARLYRDSEALVTVGCPNLFVYLTGEGDADQNRMHLLDGEFLSADDINLWLSELRISCRYTRPITIVLDICRTNKDIPSAKMHSGVELIYSSSPGEKAHALRFESERDTPYSSFMLALVITSFISLTSATEFVATLEQWLKQLTELIRSRASEKGDEDPGPQNPDWSQANDLSTCIMLSRMLSRTAAVHEVYDFITQKGNEDPGDKSPLKTPVVRKVYDYITQMPYFYKETIAPQLGPPPDDRTTHHLRGTSKNVPTIQAGS</sequence>
<feature type="compositionally biased region" description="Polar residues" evidence="1">
    <location>
        <begin position="72"/>
        <end position="87"/>
    </location>
</feature>
<reference evidence="3" key="1">
    <citation type="submission" date="2021-01" db="EMBL/GenBank/DDBJ databases">
        <authorList>
            <person name="Kaushik A."/>
        </authorList>
    </citation>
    <scope>NUCLEOTIDE SEQUENCE</scope>
    <source>
        <strain evidence="3">AG5</strain>
    </source>
</reference>
<feature type="compositionally biased region" description="Polar residues" evidence="1">
    <location>
        <begin position="507"/>
        <end position="518"/>
    </location>
</feature>
<protein>
    <recommendedName>
        <fullName evidence="5">Caspase domain-containing protein</fullName>
    </recommendedName>
</protein>
<evidence type="ECO:0000313" key="3">
    <source>
        <dbReference type="EMBL" id="CAE7061150.1"/>
    </source>
</evidence>
<dbReference type="Proteomes" id="UP000663827">
    <property type="component" value="Unassembled WGS sequence"/>
</dbReference>
<dbReference type="PROSITE" id="PS51257">
    <property type="entry name" value="PROKAR_LIPOPROTEIN"/>
    <property type="match status" value="1"/>
</dbReference>
<evidence type="ECO:0000256" key="2">
    <source>
        <dbReference type="SAM" id="Phobius"/>
    </source>
</evidence>
<feature type="transmembrane region" description="Helical" evidence="2">
    <location>
        <begin position="12"/>
        <end position="29"/>
    </location>
</feature>
<name>A0A8H3DU54_9AGAM</name>
<proteinExistence type="predicted"/>
<evidence type="ECO:0008006" key="5">
    <source>
        <dbReference type="Google" id="ProtNLM"/>
    </source>
</evidence>
<keyword evidence="2" id="KW-0472">Membrane</keyword>
<dbReference type="EMBL" id="CAJNJQ010000174">
    <property type="protein sequence ID" value="CAE7061150.1"/>
    <property type="molecule type" value="Genomic_DNA"/>
</dbReference>
<keyword evidence="2" id="KW-1133">Transmembrane helix</keyword>